<keyword evidence="2" id="KW-1185">Reference proteome</keyword>
<protein>
    <submittedName>
        <fullName evidence="1">15241_t:CDS:1</fullName>
    </submittedName>
</protein>
<dbReference type="EMBL" id="CAMKVN010000688">
    <property type="protein sequence ID" value="CAI2170341.1"/>
    <property type="molecule type" value="Genomic_DNA"/>
</dbReference>
<proteinExistence type="predicted"/>
<accession>A0A9W4SJ94</accession>
<comment type="caution">
    <text evidence="1">The sequence shown here is derived from an EMBL/GenBank/DDBJ whole genome shotgun (WGS) entry which is preliminary data.</text>
</comment>
<reference evidence="1" key="1">
    <citation type="submission" date="2022-08" db="EMBL/GenBank/DDBJ databases">
        <authorList>
            <person name="Kallberg Y."/>
            <person name="Tangrot J."/>
            <person name="Rosling A."/>
        </authorList>
    </citation>
    <scope>NUCLEOTIDE SEQUENCE</scope>
    <source>
        <strain evidence="1">Wild A</strain>
    </source>
</reference>
<sequence length="74" mass="8557">MVISFDLFVTTNDIIIGWNCDTVQKKNLLEFEIILSPVMDMLDGSLIINRQTQKPHNCLWQRGTTPDVTRDPHE</sequence>
<organism evidence="1 2">
    <name type="scientific">Funneliformis geosporum</name>
    <dbReference type="NCBI Taxonomy" id="1117311"/>
    <lineage>
        <taxon>Eukaryota</taxon>
        <taxon>Fungi</taxon>
        <taxon>Fungi incertae sedis</taxon>
        <taxon>Mucoromycota</taxon>
        <taxon>Glomeromycotina</taxon>
        <taxon>Glomeromycetes</taxon>
        <taxon>Glomerales</taxon>
        <taxon>Glomeraceae</taxon>
        <taxon>Funneliformis</taxon>
    </lineage>
</organism>
<dbReference type="Proteomes" id="UP001153678">
    <property type="component" value="Unassembled WGS sequence"/>
</dbReference>
<evidence type="ECO:0000313" key="1">
    <source>
        <dbReference type="EMBL" id="CAI2170341.1"/>
    </source>
</evidence>
<name>A0A9W4SJ94_9GLOM</name>
<evidence type="ECO:0000313" key="2">
    <source>
        <dbReference type="Proteomes" id="UP001153678"/>
    </source>
</evidence>
<dbReference type="AlphaFoldDB" id="A0A9W4SJ94"/>
<gene>
    <name evidence="1" type="ORF">FWILDA_LOCUS4532</name>
</gene>